<evidence type="ECO:0000313" key="10">
    <source>
        <dbReference type="Proteomes" id="UP000887226"/>
    </source>
</evidence>
<evidence type="ECO:0000256" key="4">
    <source>
        <dbReference type="ARBA" id="ARBA00022723"/>
    </source>
</evidence>
<dbReference type="Proteomes" id="UP000887226">
    <property type="component" value="Unassembled WGS sequence"/>
</dbReference>
<dbReference type="GO" id="GO:0046872">
    <property type="term" value="F:metal ion binding"/>
    <property type="evidence" value="ECO:0007669"/>
    <property type="project" value="UniProtKB-KW"/>
</dbReference>
<keyword evidence="2" id="KW-0575">Peroxidase</keyword>
<evidence type="ECO:0000256" key="7">
    <source>
        <dbReference type="ARBA" id="ARBA00025795"/>
    </source>
</evidence>
<dbReference type="PANTHER" id="PTHR33577">
    <property type="entry name" value="STERIGMATOCYSTIN BIOSYNTHESIS PEROXIDASE STCC-RELATED"/>
    <property type="match status" value="1"/>
</dbReference>
<evidence type="ECO:0000256" key="3">
    <source>
        <dbReference type="ARBA" id="ARBA00022617"/>
    </source>
</evidence>
<dbReference type="InterPro" id="IPR000028">
    <property type="entry name" value="Chloroperoxidase"/>
</dbReference>
<evidence type="ECO:0000256" key="2">
    <source>
        <dbReference type="ARBA" id="ARBA00022559"/>
    </source>
</evidence>
<keyword evidence="6" id="KW-0408">Iron</keyword>
<comment type="cofactor">
    <cofactor evidence="1">
        <name>heme b</name>
        <dbReference type="ChEBI" id="CHEBI:60344"/>
    </cofactor>
</comment>
<dbReference type="PANTHER" id="PTHR33577:SF18">
    <property type="entry name" value="HEME HALOPEROXIDASE FAMILY PROFILE DOMAIN-CONTAINING PROTEIN"/>
    <property type="match status" value="1"/>
</dbReference>
<feature type="domain" description="Heme haloperoxidase family profile" evidence="8">
    <location>
        <begin position="1"/>
        <end position="188"/>
    </location>
</feature>
<reference evidence="9" key="1">
    <citation type="journal article" date="2021" name="IMA Fungus">
        <title>Genomic characterization of three marine fungi, including Emericellopsis atlantica sp. nov. with signatures of a generalist lifestyle and marine biomass degradation.</title>
        <authorList>
            <person name="Hagestad O.C."/>
            <person name="Hou L."/>
            <person name="Andersen J.H."/>
            <person name="Hansen E.H."/>
            <person name="Altermark B."/>
            <person name="Li C."/>
            <person name="Kuhnert E."/>
            <person name="Cox R.J."/>
            <person name="Crous P.W."/>
            <person name="Spatafora J.W."/>
            <person name="Lail K."/>
            <person name="Amirebrahimi M."/>
            <person name="Lipzen A."/>
            <person name="Pangilinan J."/>
            <person name="Andreopoulos W."/>
            <person name="Hayes R.D."/>
            <person name="Ng V."/>
            <person name="Grigoriev I.V."/>
            <person name="Jackson S.A."/>
            <person name="Sutton T.D.S."/>
            <person name="Dobson A.D.W."/>
            <person name="Rama T."/>
        </authorList>
    </citation>
    <scope>NUCLEOTIDE SEQUENCE</scope>
    <source>
        <strain evidence="9">TRa3180A</strain>
    </source>
</reference>
<gene>
    <name evidence="9" type="ORF">BJ878DRAFT_389062</name>
</gene>
<evidence type="ECO:0000256" key="6">
    <source>
        <dbReference type="ARBA" id="ARBA00023004"/>
    </source>
</evidence>
<keyword evidence="5" id="KW-0560">Oxidoreductase</keyword>
<dbReference type="EMBL" id="MU254032">
    <property type="protein sequence ID" value="KAG9242823.1"/>
    <property type="molecule type" value="Genomic_DNA"/>
</dbReference>
<feature type="non-terminal residue" evidence="9">
    <location>
        <position position="200"/>
    </location>
</feature>
<dbReference type="AlphaFoldDB" id="A0A9P7Z0T9"/>
<comment type="similarity">
    <text evidence="7">Belongs to the chloroperoxidase family.</text>
</comment>
<evidence type="ECO:0000259" key="8">
    <source>
        <dbReference type="PROSITE" id="PS51405"/>
    </source>
</evidence>
<name>A0A9P7Z0T9_9HELO</name>
<dbReference type="OrthoDB" id="407298at2759"/>
<dbReference type="SUPFAM" id="SSF47571">
    <property type="entry name" value="Cloroperoxidase"/>
    <property type="match status" value="1"/>
</dbReference>
<dbReference type="InterPro" id="IPR036851">
    <property type="entry name" value="Chloroperoxidase-like_sf"/>
</dbReference>
<proteinExistence type="inferred from homology"/>
<organism evidence="9 10">
    <name type="scientific">Calycina marina</name>
    <dbReference type="NCBI Taxonomy" id="1763456"/>
    <lineage>
        <taxon>Eukaryota</taxon>
        <taxon>Fungi</taxon>
        <taxon>Dikarya</taxon>
        <taxon>Ascomycota</taxon>
        <taxon>Pezizomycotina</taxon>
        <taxon>Leotiomycetes</taxon>
        <taxon>Helotiales</taxon>
        <taxon>Pezizellaceae</taxon>
        <taxon>Calycina</taxon>
    </lineage>
</organism>
<dbReference type="PROSITE" id="PS51405">
    <property type="entry name" value="HEME_HALOPEROXIDASE"/>
    <property type="match status" value="1"/>
</dbReference>
<dbReference type="Pfam" id="PF01328">
    <property type="entry name" value="Peroxidase_2"/>
    <property type="match status" value="1"/>
</dbReference>
<dbReference type="Gene3D" id="1.10.489.10">
    <property type="entry name" value="Chloroperoxidase-like"/>
    <property type="match status" value="1"/>
</dbReference>
<keyword evidence="10" id="KW-1185">Reference proteome</keyword>
<protein>
    <recommendedName>
        <fullName evidence="8">Heme haloperoxidase family profile domain-containing protein</fullName>
    </recommendedName>
</protein>
<keyword evidence="3" id="KW-0349">Heme</keyword>
<comment type="caution">
    <text evidence="9">The sequence shown here is derived from an EMBL/GenBank/DDBJ whole genome shotgun (WGS) entry which is preliminary data.</text>
</comment>
<feature type="non-terminal residue" evidence="9">
    <location>
        <position position="1"/>
    </location>
</feature>
<sequence>SRSACPMLNVMANYDVLPHDGKNITFKNLSRTVRETFNFALSFCFFVPKFSEDLLRSHWKDKFDLEELSLHNIIEIRFFPPYLSAFFVAGPQGSYRKSKRWLIAADDPKYLASAAKRRVDARKINPAYTKSFFHNVFGSAKDNSLTMLTIFGGRINDLKPMLTEERFSERWEARVRAKYGLTMAKFNGTVFNVEKGVKKL</sequence>
<dbReference type="GO" id="GO:0004601">
    <property type="term" value="F:peroxidase activity"/>
    <property type="evidence" value="ECO:0007669"/>
    <property type="project" value="UniProtKB-KW"/>
</dbReference>
<evidence type="ECO:0000256" key="5">
    <source>
        <dbReference type="ARBA" id="ARBA00023002"/>
    </source>
</evidence>
<keyword evidence="4" id="KW-0479">Metal-binding</keyword>
<evidence type="ECO:0000256" key="1">
    <source>
        <dbReference type="ARBA" id="ARBA00001970"/>
    </source>
</evidence>
<accession>A0A9P7Z0T9</accession>
<evidence type="ECO:0000313" key="9">
    <source>
        <dbReference type="EMBL" id="KAG9242823.1"/>
    </source>
</evidence>